<reference evidence="2" key="1">
    <citation type="journal article" date="2018" name="Proc. Natl. Acad. Sci. U.S.A.">
        <title>Linking secondary metabolites to gene clusters through genome sequencing of six diverse Aspergillus species.</title>
        <authorList>
            <person name="Kaerboelling I."/>
            <person name="Vesth T.C."/>
            <person name="Frisvad J.C."/>
            <person name="Nybo J.L."/>
            <person name="Theobald S."/>
            <person name="Kuo A."/>
            <person name="Bowyer P."/>
            <person name="Matsuda Y."/>
            <person name="Mondo S."/>
            <person name="Lyhne E.K."/>
            <person name="Kogle M.E."/>
            <person name="Clum A."/>
            <person name="Lipzen A."/>
            <person name="Salamov A."/>
            <person name="Ngan C.Y."/>
            <person name="Daum C."/>
            <person name="Chiniquy J."/>
            <person name="Barry K."/>
            <person name="LaButti K."/>
            <person name="Haridas S."/>
            <person name="Simmons B.A."/>
            <person name="Magnuson J.K."/>
            <person name="Mortensen U.H."/>
            <person name="Larsen T.O."/>
            <person name="Grigoriev I.V."/>
            <person name="Baker S.E."/>
            <person name="Andersen M.R."/>
        </authorList>
    </citation>
    <scope>NUCLEOTIDE SEQUENCE [LARGE SCALE GENOMIC DNA]</scope>
    <source>
        <strain evidence="2">IBT 16806</strain>
    </source>
</reference>
<dbReference type="VEuPathDB" id="FungiDB:P174DRAFT_464271"/>
<dbReference type="EMBL" id="MSZS01000009">
    <property type="protein sequence ID" value="PKX89865.1"/>
    <property type="molecule type" value="Genomic_DNA"/>
</dbReference>
<name>A0A2I1BWV3_ASPN1</name>
<organism evidence="1 2">
    <name type="scientific">Aspergillus novofumigatus (strain IBT 16806)</name>
    <dbReference type="NCBI Taxonomy" id="1392255"/>
    <lineage>
        <taxon>Eukaryota</taxon>
        <taxon>Fungi</taxon>
        <taxon>Dikarya</taxon>
        <taxon>Ascomycota</taxon>
        <taxon>Pezizomycotina</taxon>
        <taxon>Eurotiomycetes</taxon>
        <taxon>Eurotiomycetidae</taxon>
        <taxon>Eurotiales</taxon>
        <taxon>Aspergillaceae</taxon>
        <taxon>Aspergillus</taxon>
        <taxon>Aspergillus subgen. Fumigati</taxon>
    </lineage>
</organism>
<evidence type="ECO:0000313" key="1">
    <source>
        <dbReference type="EMBL" id="PKX89865.1"/>
    </source>
</evidence>
<accession>A0A2I1BWV3</accession>
<dbReference type="RefSeq" id="XP_024678460.1">
    <property type="nucleotide sequence ID" value="XM_024830367.1"/>
</dbReference>
<dbReference type="Proteomes" id="UP000234474">
    <property type="component" value="Unassembled WGS sequence"/>
</dbReference>
<dbReference type="OMA" id="RCKLARS"/>
<dbReference type="OrthoDB" id="4485030at2759"/>
<evidence type="ECO:0000313" key="2">
    <source>
        <dbReference type="Proteomes" id="UP000234474"/>
    </source>
</evidence>
<dbReference type="GeneID" id="36537693"/>
<proteinExistence type="predicted"/>
<dbReference type="AlphaFoldDB" id="A0A2I1BWV3"/>
<sequence length="224" mass="24990">MARSMFLLSGSSWHGHSSSVTKSGIILVKRLLGCAYCLPHCKIPACDSDAYELYPIFRRVYKGSGSPDQTWESSLEKYIADFVETHLAGNTGMLNVKTIDGKIIEVHLRFSPQWSNLYGSWFTSSLVDLYCGKGWTAPLASMSAPVGIVFHFGTLRNMLRPVRLFNVESITMHTPRPSGGFRIAWVNGYDLARCKLARSALQAYLHQLDDAEHGYIRPIRPASS</sequence>
<protein>
    <submittedName>
        <fullName evidence="1">Uncharacterized protein</fullName>
    </submittedName>
</protein>
<keyword evidence="2" id="KW-1185">Reference proteome</keyword>
<gene>
    <name evidence="1" type="ORF">P174DRAFT_464271</name>
</gene>
<comment type="caution">
    <text evidence="1">The sequence shown here is derived from an EMBL/GenBank/DDBJ whole genome shotgun (WGS) entry which is preliminary data.</text>
</comment>